<feature type="region of interest" description="Disordered" evidence="1">
    <location>
        <begin position="1"/>
        <end position="77"/>
    </location>
</feature>
<dbReference type="PANTHER" id="PTHR34057:SF15">
    <property type="entry name" value="CALMODULIN-BINDING DOMAIN-CONTAINING PROTEIN"/>
    <property type="match status" value="1"/>
</dbReference>
<feature type="region of interest" description="Disordered" evidence="1">
    <location>
        <begin position="611"/>
        <end position="685"/>
    </location>
</feature>
<dbReference type="OrthoDB" id="21648at2759"/>
<dbReference type="KEGG" id="obr:102706140"/>
<dbReference type="STRING" id="4533.J3KZA0"/>
<reference evidence="2" key="1">
    <citation type="journal article" date="2013" name="Nat. Commun.">
        <title>Whole-genome sequencing of Oryza brachyantha reveals mechanisms underlying Oryza genome evolution.</title>
        <authorList>
            <person name="Chen J."/>
            <person name="Huang Q."/>
            <person name="Gao D."/>
            <person name="Wang J."/>
            <person name="Lang Y."/>
            <person name="Liu T."/>
            <person name="Li B."/>
            <person name="Bai Z."/>
            <person name="Luis Goicoechea J."/>
            <person name="Liang C."/>
            <person name="Chen C."/>
            <person name="Zhang W."/>
            <person name="Sun S."/>
            <person name="Liao Y."/>
            <person name="Zhang X."/>
            <person name="Yang L."/>
            <person name="Song C."/>
            <person name="Wang M."/>
            <person name="Shi J."/>
            <person name="Liu G."/>
            <person name="Liu J."/>
            <person name="Zhou H."/>
            <person name="Zhou W."/>
            <person name="Yu Q."/>
            <person name="An N."/>
            <person name="Chen Y."/>
            <person name="Cai Q."/>
            <person name="Wang B."/>
            <person name="Liu B."/>
            <person name="Min J."/>
            <person name="Huang Y."/>
            <person name="Wu H."/>
            <person name="Li Z."/>
            <person name="Zhang Y."/>
            <person name="Yin Y."/>
            <person name="Song W."/>
            <person name="Jiang J."/>
            <person name="Jackson S.A."/>
            <person name="Wing R.A."/>
            <person name="Wang J."/>
            <person name="Chen M."/>
        </authorList>
    </citation>
    <scope>NUCLEOTIDE SEQUENCE [LARGE SCALE GENOMIC DNA]</scope>
    <source>
        <strain evidence="2">cv. IRGC 101232</strain>
    </source>
</reference>
<accession>J3KZA0</accession>
<evidence type="ECO:0000313" key="2">
    <source>
        <dbReference type="EnsemblPlants" id="OB01G23060.1"/>
    </source>
</evidence>
<dbReference type="EnsemblPlants" id="OB01G23060.1">
    <property type="protein sequence ID" value="OB01G23060.1"/>
    <property type="gene ID" value="OB01G23060"/>
</dbReference>
<feature type="compositionally biased region" description="Basic residues" evidence="1">
    <location>
        <begin position="675"/>
        <end position="685"/>
    </location>
</feature>
<organism evidence="2">
    <name type="scientific">Oryza brachyantha</name>
    <name type="common">malo sina</name>
    <dbReference type="NCBI Taxonomy" id="4533"/>
    <lineage>
        <taxon>Eukaryota</taxon>
        <taxon>Viridiplantae</taxon>
        <taxon>Streptophyta</taxon>
        <taxon>Embryophyta</taxon>
        <taxon>Tracheophyta</taxon>
        <taxon>Spermatophyta</taxon>
        <taxon>Magnoliopsida</taxon>
        <taxon>Liliopsida</taxon>
        <taxon>Poales</taxon>
        <taxon>Poaceae</taxon>
        <taxon>BOP clade</taxon>
        <taxon>Oryzoideae</taxon>
        <taxon>Oryzeae</taxon>
        <taxon>Oryzinae</taxon>
        <taxon>Oryza</taxon>
    </lineage>
</organism>
<feature type="region of interest" description="Disordered" evidence="1">
    <location>
        <begin position="117"/>
        <end position="144"/>
    </location>
</feature>
<dbReference type="HOGENOM" id="CLU_017149_0_0_1"/>
<reference evidence="2" key="2">
    <citation type="submission" date="2013-04" db="UniProtKB">
        <authorList>
            <consortium name="EnsemblPlants"/>
        </authorList>
    </citation>
    <scope>IDENTIFICATION</scope>
</reference>
<dbReference type="eggNOG" id="ENOG502QRC8">
    <property type="taxonomic scope" value="Eukaryota"/>
</dbReference>
<protein>
    <submittedName>
        <fullName evidence="2">Uncharacterized protein</fullName>
    </submittedName>
</protein>
<evidence type="ECO:0000256" key="1">
    <source>
        <dbReference type="SAM" id="MobiDB-lite"/>
    </source>
</evidence>
<dbReference type="PANTHER" id="PTHR34057">
    <property type="entry name" value="ELONGATION FACTOR"/>
    <property type="match status" value="1"/>
</dbReference>
<dbReference type="OMA" id="KVCETAN"/>
<sequence>MAPAPAVDVEGEGGGGKSQSTLKSEDGPVARTPCTLDSPDGRGRAMGVHGEGGAGESLNSSGRAVDVRGSSDGGESLGNVMVVKSESACADAPESRGALLTPCTKLAGVDPLLGASSSHSIDVVSSDPLGDDEDGDTTECSSSFGNSCCETDDEAFHGDSEVISPFSENADGDQAMMQPRKKKVTAEWRSAVRPMMWRFQWLELRMKDLLSQVSKYDRELALIKKGKELQQAVNTINGSRSESAQLCKGHENSCMERRKRRRHEETVDTSLYIKKHRILSYFYDKQNKGAETDGLVIDDDSNGPVGNDVKGGLRTIGLLEPKESDMVAEQLTLQKVLLTIDGIQSQVLRLQDRLSKVCSKQENMSSLLDHPHIQVAEKRLRTQKRSFSCKKDRYIKAQKKKNLNILLKEEDGSANAAMSSLTKRAPDCQTEGAKYNIKEKSGERCQSLKKAITVDLLLGVDSSFPNSHMGDLCENNDDILIDNEAAKEGYQPFENAKHSIEKPLELTEKVTETDDLRVGNNSTPIEITSTLAPFKVENASASLEVRGTSRPVVKQEPVFEKPPALKHVYSGNRRGRNLKMREGRGPVVVSKTQIESTLPAAKKLKIEKTTAPVEEEKTEKARSTVKKRKAGKSCSSTNKQEAEKSSSAPRKETSESALSKPTIEKAILVPVNSRRSQRVRKPKIY</sequence>
<dbReference type="RefSeq" id="XP_006644124.1">
    <property type="nucleotide sequence ID" value="XM_006644061.3"/>
</dbReference>
<feature type="compositionally biased region" description="Basic and acidic residues" evidence="1">
    <location>
        <begin position="640"/>
        <end position="654"/>
    </location>
</feature>
<feature type="region of interest" description="Disordered" evidence="1">
    <location>
        <begin position="569"/>
        <end position="589"/>
    </location>
</feature>
<dbReference type="GeneID" id="102706140"/>
<dbReference type="InterPro" id="IPR038745">
    <property type="entry name" value="AT4G37440-like"/>
</dbReference>
<dbReference type="Gramene" id="OB01G23060.1">
    <property type="protein sequence ID" value="OB01G23060.1"/>
    <property type="gene ID" value="OB01G23060"/>
</dbReference>
<proteinExistence type="predicted"/>
<name>J3KZA0_ORYBR</name>
<evidence type="ECO:0000313" key="3">
    <source>
        <dbReference type="Proteomes" id="UP000006038"/>
    </source>
</evidence>
<dbReference type="CDD" id="cd11650">
    <property type="entry name" value="AT4G37440_like"/>
    <property type="match status" value="1"/>
</dbReference>
<dbReference type="AlphaFoldDB" id="J3KZA0"/>
<keyword evidence="3" id="KW-1185">Reference proteome</keyword>
<feature type="compositionally biased region" description="Low complexity" evidence="1">
    <location>
        <begin position="117"/>
        <end position="127"/>
    </location>
</feature>
<gene>
    <name evidence="2" type="primary">LOC102706140</name>
</gene>
<feature type="compositionally biased region" description="Basic and acidic residues" evidence="1">
    <location>
        <begin position="611"/>
        <end position="622"/>
    </location>
</feature>
<dbReference type="Proteomes" id="UP000006038">
    <property type="component" value="Chromosome 1"/>
</dbReference>